<feature type="transmembrane region" description="Helical" evidence="1">
    <location>
        <begin position="80"/>
        <end position="101"/>
    </location>
</feature>
<organism evidence="2 3">
    <name type="scientific">Penicillium diatomitis</name>
    <dbReference type="NCBI Taxonomy" id="2819901"/>
    <lineage>
        <taxon>Eukaryota</taxon>
        <taxon>Fungi</taxon>
        <taxon>Dikarya</taxon>
        <taxon>Ascomycota</taxon>
        <taxon>Pezizomycotina</taxon>
        <taxon>Eurotiomycetes</taxon>
        <taxon>Eurotiomycetidae</taxon>
        <taxon>Eurotiales</taxon>
        <taxon>Aspergillaceae</taxon>
        <taxon>Penicillium</taxon>
    </lineage>
</organism>
<dbReference type="EMBL" id="JAPWDQ010000007">
    <property type="protein sequence ID" value="KAJ5483828.1"/>
    <property type="molecule type" value="Genomic_DNA"/>
</dbReference>
<keyword evidence="3" id="KW-1185">Reference proteome</keyword>
<keyword evidence="1" id="KW-1133">Transmembrane helix</keyword>
<dbReference type="Proteomes" id="UP001148312">
    <property type="component" value="Unassembled WGS sequence"/>
</dbReference>
<reference evidence="2" key="2">
    <citation type="journal article" date="2023" name="IMA Fungus">
        <title>Comparative genomic study of the Penicillium genus elucidates a diverse pangenome and 15 lateral gene transfer events.</title>
        <authorList>
            <person name="Petersen C."/>
            <person name="Sorensen T."/>
            <person name="Nielsen M.R."/>
            <person name="Sondergaard T.E."/>
            <person name="Sorensen J.L."/>
            <person name="Fitzpatrick D.A."/>
            <person name="Frisvad J.C."/>
            <person name="Nielsen K.L."/>
        </authorList>
    </citation>
    <scope>NUCLEOTIDE SEQUENCE</scope>
    <source>
        <strain evidence="2">IBT 30728</strain>
    </source>
</reference>
<protein>
    <submittedName>
        <fullName evidence="2">Uncharacterized protein</fullName>
    </submittedName>
</protein>
<evidence type="ECO:0000313" key="3">
    <source>
        <dbReference type="Proteomes" id="UP001148312"/>
    </source>
</evidence>
<accession>A0A9W9X4P6</accession>
<gene>
    <name evidence="2" type="ORF">N7539_006028</name>
</gene>
<keyword evidence="1" id="KW-0472">Membrane</keyword>
<evidence type="ECO:0000313" key="2">
    <source>
        <dbReference type="EMBL" id="KAJ5483828.1"/>
    </source>
</evidence>
<dbReference type="RefSeq" id="XP_056789098.1">
    <property type="nucleotide sequence ID" value="XM_056935630.1"/>
</dbReference>
<keyword evidence="1" id="KW-0812">Transmembrane</keyword>
<feature type="transmembrane region" description="Helical" evidence="1">
    <location>
        <begin position="49"/>
        <end position="68"/>
    </location>
</feature>
<reference evidence="2" key="1">
    <citation type="submission" date="2022-12" db="EMBL/GenBank/DDBJ databases">
        <authorList>
            <person name="Petersen C."/>
        </authorList>
    </citation>
    <scope>NUCLEOTIDE SEQUENCE</scope>
    <source>
        <strain evidence="2">IBT 30728</strain>
    </source>
</reference>
<dbReference type="GeneID" id="81625879"/>
<name>A0A9W9X4P6_9EURO</name>
<sequence>MSVTNWALLGYLVIPGTFTTLQHSSQMEKELNANDTGREILRTIQNPPLLIIARILFGTGVVALVWLLCQRKLRIGYIWLFNRIFMPMSLSAAAGLLTTYINVCTSKGQD</sequence>
<dbReference type="AlphaFoldDB" id="A0A9W9X4P6"/>
<comment type="caution">
    <text evidence="2">The sequence shown here is derived from an EMBL/GenBank/DDBJ whole genome shotgun (WGS) entry which is preliminary data.</text>
</comment>
<proteinExistence type="predicted"/>
<evidence type="ECO:0000256" key="1">
    <source>
        <dbReference type="SAM" id="Phobius"/>
    </source>
</evidence>